<feature type="compositionally biased region" description="Acidic residues" evidence="1">
    <location>
        <begin position="248"/>
        <end position="284"/>
    </location>
</feature>
<feature type="compositionally biased region" description="Acidic residues" evidence="1">
    <location>
        <begin position="193"/>
        <end position="211"/>
    </location>
</feature>
<sequence>MAESRTPGETEAGQLATAAPSRYYLPEETETLRFVIFRCRRSFPARNYSNETVAQSVLDEKGQGQNIDRVHSSVANEYVDATSSEKDFESKVDGQYQSDGDTNDAGLQNEAAAADDIGLRISNLQPSGRRTAMAGKWGSTFWKDCQPMGHRNGSESEQDSKCRFDCKNEEALEDNSSDGREVDKVQKGQNDVPADEMSSDDYYEQDGEDQSDSLHYRGLNHSSVLNSQPQSRPVAVNMARNSKASNDNEYDDDEDGDNDGDADYEDEDEEEEDEDDPDDADFEPDYGVTSSRTANKGSGFGCEAPSQYVDLVKAILLKAPKEGHTKVYTMYTRVVDNNVEEDEGNEPKYQDKDWNGEDSDEDDNSNDDLDVSDEDDAYYMKKPKGRLRGNSGRGLKPTKEHKSFPAPGRRKRGRTDEDFKSMTRRGAHLRKSKGGQSSTTANIIGRNSELRTSSRSVRKVSYVESEESEEIDEGKKKKSQKEEIEEEDCDSIEKVLWHQPKGMADEALKNNKSTEPILLSHLFDFEPNWNEMEFLIKWKGQSHLHCQWKSFSDLQNLSGFKKVLNYTKKVMEEVKYRNMFSREEVMSTLRYFCICKFRYETFLHNVYLCMNFVKAMKLHLQMFSRK</sequence>
<feature type="compositionally biased region" description="Basic and acidic residues" evidence="1">
    <location>
        <begin position="345"/>
        <end position="355"/>
    </location>
</feature>
<dbReference type="EMBL" id="AM459716">
    <property type="protein sequence ID" value="CAN76895.1"/>
    <property type="molecule type" value="Genomic_DNA"/>
</dbReference>
<dbReference type="ExpressionAtlas" id="A5BHG1">
    <property type="expression patterns" value="baseline and differential"/>
</dbReference>
<dbReference type="AlphaFoldDB" id="A5BHG1"/>
<dbReference type="CDD" id="cd18660">
    <property type="entry name" value="CD1_tandem"/>
    <property type="match status" value="1"/>
</dbReference>
<dbReference type="PROSITE" id="PS50013">
    <property type="entry name" value="CHROMO_2"/>
    <property type="match status" value="1"/>
</dbReference>
<feature type="region of interest" description="Disordered" evidence="1">
    <location>
        <begin position="240"/>
        <end position="304"/>
    </location>
</feature>
<feature type="region of interest" description="Disordered" evidence="1">
    <location>
        <begin position="335"/>
        <end position="489"/>
    </location>
</feature>
<feature type="domain" description="Chromo" evidence="2">
    <location>
        <begin position="490"/>
        <end position="578"/>
    </location>
</feature>
<feature type="compositionally biased region" description="Basic and acidic residues" evidence="1">
    <location>
        <begin position="177"/>
        <end position="186"/>
    </location>
</feature>
<protein>
    <recommendedName>
        <fullName evidence="2">Chromo domain-containing protein</fullName>
    </recommendedName>
</protein>
<accession>A5BHG1</accession>
<evidence type="ECO:0000313" key="3">
    <source>
        <dbReference type="EMBL" id="CAN76895.1"/>
    </source>
</evidence>
<dbReference type="InterPro" id="IPR016197">
    <property type="entry name" value="Chromo-like_dom_sf"/>
</dbReference>
<proteinExistence type="predicted"/>
<evidence type="ECO:0000259" key="2">
    <source>
        <dbReference type="PROSITE" id="PS50013"/>
    </source>
</evidence>
<feature type="compositionally biased region" description="Low complexity" evidence="1">
    <location>
        <begin position="451"/>
        <end position="463"/>
    </location>
</feature>
<gene>
    <name evidence="3" type="ORF">VITISV_009954</name>
</gene>
<feature type="compositionally biased region" description="Basic residues" evidence="1">
    <location>
        <begin position="422"/>
        <end position="433"/>
    </location>
</feature>
<reference evidence="3" key="1">
    <citation type="journal article" date="2007" name="PLoS ONE">
        <title>The first genome sequence of an elite grapevine cultivar (Pinot noir Vitis vinifera L.): coping with a highly heterozygous genome.</title>
        <authorList>
            <person name="Velasco R."/>
            <person name="Zharkikh A."/>
            <person name="Troggio M."/>
            <person name="Cartwright D.A."/>
            <person name="Cestaro A."/>
            <person name="Pruss D."/>
            <person name="Pindo M."/>
            <person name="FitzGerald L.M."/>
            <person name="Vezzulli S."/>
            <person name="Reid J."/>
            <person name="Malacarne G."/>
            <person name="Iliev D."/>
            <person name="Coppola G."/>
            <person name="Wardell B."/>
            <person name="Micheletti D."/>
            <person name="Macalma T."/>
            <person name="Facci M."/>
            <person name="Mitchell J.T."/>
            <person name="Perazzolli M."/>
            <person name="Eldredge G."/>
            <person name="Gatto P."/>
            <person name="Oyzerski R."/>
            <person name="Moretto M."/>
            <person name="Gutin N."/>
            <person name="Stefanini M."/>
            <person name="Chen Y."/>
            <person name="Segala C."/>
            <person name="Davenport C."/>
            <person name="Dematte L."/>
            <person name="Mraz A."/>
            <person name="Battilana J."/>
            <person name="Stormo K."/>
            <person name="Costa F."/>
            <person name="Tao Q."/>
            <person name="Si-Ammour A."/>
            <person name="Harkins T."/>
            <person name="Lackey A."/>
            <person name="Perbost C."/>
            <person name="Taillon B."/>
            <person name="Stella A."/>
            <person name="Solovyev V."/>
            <person name="Fawcett J.A."/>
            <person name="Sterck L."/>
            <person name="Vandepoele K."/>
            <person name="Grando S.M."/>
            <person name="Toppo S."/>
            <person name="Moser C."/>
            <person name="Lanchbury J."/>
            <person name="Bogden R."/>
            <person name="Skolnick M."/>
            <person name="Sgaramella V."/>
            <person name="Bhatnagar S.K."/>
            <person name="Fontana P."/>
            <person name="Gutin A."/>
            <person name="Van de Peer Y."/>
            <person name="Salamini F."/>
            <person name="Viola R."/>
        </authorList>
    </citation>
    <scope>NUCLEOTIDE SEQUENCE</scope>
</reference>
<dbReference type="Gene3D" id="2.40.50.40">
    <property type="match status" value="1"/>
</dbReference>
<dbReference type="SUPFAM" id="SSF54160">
    <property type="entry name" value="Chromo domain-like"/>
    <property type="match status" value="1"/>
</dbReference>
<evidence type="ECO:0000256" key="1">
    <source>
        <dbReference type="SAM" id="MobiDB-lite"/>
    </source>
</evidence>
<organism evidence="3">
    <name type="scientific">Vitis vinifera</name>
    <name type="common">Grape</name>
    <dbReference type="NCBI Taxonomy" id="29760"/>
    <lineage>
        <taxon>Eukaryota</taxon>
        <taxon>Viridiplantae</taxon>
        <taxon>Streptophyta</taxon>
        <taxon>Embryophyta</taxon>
        <taxon>Tracheophyta</taxon>
        <taxon>Spermatophyta</taxon>
        <taxon>Magnoliopsida</taxon>
        <taxon>eudicotyledons</taxon>
        <taxon>Gunneridae</taxon>
        <taxon>Pentapetalae</taxon>
        <taxon>rosids</taxon>
        <taxon>Vitales</taxon>
        <taxon>Vitaceae</taxon>
        <taxon>Viteae</taxon>
        <taxon>Vitis</taxon>
    </lineage>
</organism>
<dbReference type="InterPro" id="IPR000953">
    <property type="entry name" value="Chromo/chromo_shadow_dom"/>
</dbReference>
<dbReference type="OrthoDB" id="5857104at2759"/>
<feature type="compositionally biased region" description="Acidic residues" evidence="1">
    <location>
        <begin position="356"/>
        <end position="377"/>
    </location>
</feature>
<feature type="region of interest" description="Disordered" evidence="1">
    <location>
        <begin position="171"/>
        <end position="215"/>
    </location>
</feature>
<name>A5BHG1_VITVI</name>